<keyword evidence="10" id="KW-1185">Reference proteome</keyword>
<evidence type="ECO:0000313" key="10">
    <source>
        <dbReference type="Proteomes" id="UP001633002"/>
    </source>
</evidence>
<dbReference type="AlphaFoldDB" id="A0ABD3GL56"/>
<proteinExistence type="predicted"/>
<evidence type="ECO:0000256" key="4">
    <source>
        <dbReference type="ARBA" id="ARBA00022824"/>
    </source>
</evidence>
<dbReference type="InterPro" id="IPR052374">
    <property type="entry name" value="SERAC1"/>
</dbReference>
<comment type="subcellular location">
    <subcellularLocation>
        <location evidence="2">Endoplasmic reticulum</location>
    </subcellularLocation>
    <subcellularLocation>
        <location evidence="3">Membrane</location>
    </subcellularLocation>
    <subcellularLocation>
        <location evidence="1">Mitochondrion</location>
    </subcellularLocation>
</comment>
<evidence type="ECO:0008006" key="11">
    <source>
        <dbReference type="Google" id="ProtNLM"/>
    </source>
</evidence>
<feature type="domain" description="DUF676" evidence="8">
    <location>
        <begin position="16"/>
        <end position="74"/>
    </location>
</feature>
<dbReference type="GO" id="GO:0005739">
    <property type="term" value="C:mitochondrion"/>
    <property type="evidence" value="ECO:0007669"/>
    <property type="project" value="UniProtKB-SubCell"/>
</dbReference>
<evidence type="ECO:0000256" key="1">
    <source>
        <dbReference type="ARBA" id="ARBA00004173"/>
    </source>
</evidence>
<keyword evidence="6" id="KW-0472">Membrane</keyword>
<dbReference type="PANTHER" id="PTHR48182">
    <property type="entry name" value="PROTEIN SERAC1"/>
    <property type="match status" value="1"/>
</dbReference>
<evidence type="ECO:0000256" key="2">
    <source>
        <dbReference type="ARBA" id="ARBA00004240"/>
    </source>
</evidence>
<organism evidence="9 10">
    <name type="scientific">Riccia sorocarpa</name>
    <dbReference type="NCBI Taxonomy" id="122646"/>
    <lineage>
        <taxon>Eukaryota</taxon>
        <taxon>Viridiplantae</taxon>
        <taxon>Streptophyta</taxon>
        <taxon>Embryophyta</taxon>
        <taxon>Marchantiophyta</taxon>
        <taxon>Marchantiopsida</taxon>
        <taxon>Marchantiidae</taxon>
        <taxon>Marchantiales</taxon>
        <taxon>Ricciaceae</taxon>
        <taxon>Riccia</taxon>
    </lineage>
</organism>
<feature type="domain" description="NB-ARC" evidence="7">
    <location>
        <begin position="274"/>
        <end position="380"/>
    </location>
</feature>
<keyword evidence="5" id="KW-0496">Mitochondrion</keyword>
<accession>A0ABD3GL56</accession>
<dbReference type="EMBL" id="JBJQOH010000007">
    <property type="protein sequence ID" value="KAL3679935.1"/>
    <property type="molecule type" value="Genomic_DNA"/>
</dbReference>
<dbReference type="Gene3D" id="3.40.50.300">
    <property type="entry name" value="P-loop containing nucleotide triphosphate hydrolases"/>
    <property type="match status" value="1"/>
</dbReference>
<dbReference type="InterPro" id="IPR002182">
    <property type="entry name" value="NB-ARC"/>
</dbReference>
<dbReference type="GO" id="GO:0016020">
    <property type="term" value="C:membrane"/>
    <property type="evidence" value="ECO:0007669"/>
    <property type="project" value="UniProtKB-SubCell"/>
</dbReference>
<evidence type="ECO:0000256" key="5">
    <source>
        <dbReference type="ARBA" id="ARBA00023128"/>
    </source>
</evidence>
<dbReference type="GO" id="GO:0005783">
    <property type="term" value="C:endoplasmic reticulum"/>
    <property type="evidence" value="ECO:0007669"/>
    <property type="project" value="UniProtKB-SubCell"/>
</dbReference>
<dbReference type="InterPro" id="IPR042197">
    <property type="entry name" value="Apaf_helical"/>
</dbReference>
<dbReference type="Pfam" id="PF05057">
    <property type="entry name" value="DUF676"/>
    <property type="match status" value="1"/>
</dbReference>
<dbReference type="InterPro" id="IPR027417">
    <property type="entry name" value="P-loop_NTPase"/>
</dbReference>
<dbReference type="Gene3D" id="3.40.50.1820">
    <property type="entry name" value="alpha/beta hydrolase"/>
    <property type="match status" value="1"/>
</dbReference>
<dbReference type="Gene3D" id="1.10.8.430">
    <property type="entry name" value="Helical domain of apoptotic protease-activating factors"/>
    <property type="match status" value="1"/>
</dbReference>
<dbReference type="Proteomes" id="UP001633002">
    <property type="component" value="Unassembled WGS sequence"/>
</dbReference>
<comment type="caution">
    <text evidence="9">The sequence shown here is derived from an EMBL/GenBank/DDBJ whole genome shotgun (WGS) entry which is preliminary data.</text>
</comment>
<dbReference type="InterPro" id="IPR007751">
    <property type="entry name" value="DUF676_lipase-like"/>
</dbReference>
<evidence type="ECO:0000256" key="6">
    <source>
        <dbReference type="ARBA" id="ARBA00023136"/>
    </source>
</evidence>
<keyword evidence="4" id="KW-0256">Endoplasmic reticulum</keyword>
<gene>
    <name evidence="9" type="ORF">R1sor_022891</name>
</gene>
<dbReference type="SUPFAM" id="SSF53474">
    <property type="entry name" value="alpha/beta-Hydrolases"/>
    <property type="match status" value="1"/>
</dbReference>
<evidence type="ECO:0000256" key="3">
    <source>
        <dbReference type="ARBA" id="ARBA00004370"/>
    </source>
</evidence>
<evidence type="ECO:0000259" key="8">
    <source>
        <dbReference type="Pfam" id="PF05057"/>
    </source>
</evidence>
<dbReference type="InterPro" id="IPR029058">
    <property type="entry name" value="AB_hydrolase_fold"/>
</dbReference>
<dbReference type="SUPFAM" id="SSF52540">
    <property type="entry name" value="P-loop containing nucleoside triphosphate hydrolases"/>
    <property type="match status" value="1"/>
</dbReference>
<reference evidence="9 10" key="1">
    <citation type="submission" date="2024-09" db="EMBL/GenBank/DDBJ databases">
        <title>Chromosome-scale assembly of Riccia sorocarpa.</title>
        <authorList>
            <person name="Paukszto L."/>
        </authorList>
    </citation>
    <scope>NUCLEOTIDE SEQUENCE [LARGE SCALE GENOMIC DNA]</scope>
    <source>
        <strain evidence="9">LP-2024</strain>
        <tissue evidence="9">Aerial parts of the thallus</tissue>
    </source>
</reference>
<dbReference type="PANTHER" id="PTHR48182:SF2">
    <property type="entry name" value="PROTEIN SERAC1"/>
    <property type="match status" value="1"/>
</dbReference>
<evidence type="ECO:0000259" key="7">
    <source>
        <dbReference type="Pfam" id="PF00931"/>
    </source>
</evidence>
<dbReference type="Pfam" id="PF00931">
    <property type="entry name" value="NB-ARC"/>
    <property type="match status" value="1"/>
</dbReference>
<name>A0ABD3GL56_9MARC</name>
<dbReference type="PRINTS" id="PR00364">
    <property type="entry name" value="DISEASERSIST"/>
</dbReference>
<evidence type="ECO:0000313" key="9">
    <source>
        <dbReference type="EMBL" id="KAL3679935.1"/>
    </source>
</evidence>
<protein>
    <recommendedName>
        <fullName evidence="11">AAA+ ATPase domain-containing protein</fullName>
    </recommendedName>
</protein>
<sequence>MDLLLANVGQDCPVILIGHSFGGLVIKQLCLTAHKRISQQPHRPDNETLARKKFLQSVRAIFYIATPHLGTHFADVVEKRILNEGELLQLVKAFNKELARLNDDFNHIRRDSYSDWQVAGLGETLPTQLGGCNVEYRMIVEEASARCENFVAVQEDHISICQPKSRESTTYQKLCHVIRQVQQQLTEEPYSYPLTTLPGLQTYVPIHTEARERVIGALNDDSGPSIILLHGDPGTGKTVLARYITECYVRSCEAPAEPRSPLLPVSSKRTKIPIFLQCGQNEDPKVLLGKVHEELHPRIHQSRHLCDNPEKCRLPNLLCGKDIITVIDDVWEAKVIEAFSDVMRRARAAHVKLLVTSRRSDLYEDPDVMKVKTEEISLEDAKKMLASHLGLKQIPDFLQGSARQLIEKTGRHPLALAMVAGRITREKKEDPKQWKQVAESYSTMLRNEVSDAFQSRRARTHYVPVLTSLYERSIGETLLLTYKDLEEDARYLLLLIGKCAGPSTPSHVVRILYTYALARLKQYHDQEPDLYQIRRTDLENSGPMLRIERGKSVWSGLCTYRLPGDQVPYDTKQWPYMTCRKNFSIS</sequence>